<evidence type="ECO:0000313" key="2">
    <source>
        <dbReference type="Proteomes" id="UP001611383"/>
    </source>
</evidence>
<organism evidence="1 2">
    <name type="scientific">Archangium minus</name>
    <dbReference type="NCBI Taxonomy" id="83450"/>
    <lineage>
        <taxon>Bacteria</taxon>
        <taxon>Pseudomonadati</taxon>
        <taxon>Myxococcota</taxon>
        <taxon>Myxococcia</taxon>
        <taxon>Myxococcales</taxon>
        <taxon>Cystobacterineae</taxon>
        <taxon>Archangiaceae</taxon>
        <taxon>Archangium</taxon>
    </lineage>
</organism>
<gene>
    <name evidence="1" type="ORF">F0U60_40080</name>
</gene>
<evidence type="ECO:0000313" key="1">
    <source>
        <dbReference type="EMBL" id="WNG49633.1"/>
    </source>
</evidence>
<protein>
    <submittedName>
        <fullName evidence="1">Uncharacterized protein</fullName>
    </submittedName>
</protein>
<dbReference type="EMBL" id="CP043494">
    <property type="protein sequence ID" value="WNG49633.1"/>
    <property type="molecule type" value="Genomic_DNA"/>
</dbReference>
<reference evidence="1 2" key="1">
    <citation type="submission" date="2019-08" db="EMBL/GenBank/DDBJ databases">
        <title>Archangium and Cystobacter genomes.</title>
        <authorList>
            <person name="Chen I.-C.K."/>
            <person name="Wielgoss S."/>
        </authorList>
    </citation>
    <scope>NUCLEOTIDE SEQUENCE [LARGE SCALE GENOMIC DNA]</scope>
    <source>
        <strain evidence="1 2">Cbm 6</strain>
    </source>
</reference>
<sequence length="93" mass="10741">MIDPERARILTSILDRSMVHAVPDAKVRDELSFHIADVLRDFLRIESLLEKAFDGGELSRVDVEEVVSLMASHWPYHLKAIARLRKRLDGEFQ</sequence>
<dbReference type="Proteomes" id="UP001611383">
    <property type="component" value="Chromosome"/>
</dbReference>
<accession>A0ABY9X2K2</accession>
<proteinExistence type="predicted"/>
<dbReference type="RefSeq" id="WP_395807753.1">
    <property type="nucleotide sequence ID" value="NZ_CP043494.1"/>
</dbReference>
<name>A0ABY9X2K2_9BACT</name>
<keyword evidence="2" id="KW-1185">Reference proteome</keyword>